<dbReference type="InterPro" id="IPR015590">
    <property type="entry name" value="Aldehyde_DH_dom"/>
</dbReference>
<organism evidence="5 6">
    <name type="scientific">Ponticoccus alexandrii</name>
    <dbReference type="NCBI Taxonomy" id="1943633"/>
    <lineage>
        <taxon>Bacteria</taxon>
        <taxon>Pseudomonadati</taxon>
        <taxon>Pseudomonadota</taxon>
        <taxon>Alphaproteobacteria</taxon>
        <taxon>Rhodobacterales</taxon>
        <taxon>Roseobacteraceae</taxon>
        <taxon>Ponticoccus</taxon>
    </lineage>
</organism>
<dbReference type="InterPro" id="IPR016160">
    <property type="entry name" value="Ald_DH_CS_CYS"/>
</dbReference>
<evidence type="ECO:0000313" key="6">
    <source>
        <dbReference type="Proteomes" id="UP000596387"/>
    </source>
</evidence>
<dbReference type="RefSeq" id="WP_023851636.1">
    <property type="nucleotide sequence ID" value="NZ_CP047167.1"/>
</dbReference>
<dbReference type="InterPro" id="IPR016163">
    <property type="entry name" value="Ald_DH_C"/>
</dbReference>
<dbReference type="Pfam" id="PF00171">
    <property type="entry name" value="Aldedh"/>
    <property type="match status" value="1"/>
</dbReference>
<evidence type="ECO:0000259" key="4">
    <source>
        <dbReference type="Pfam" id="PF00171"/>
    </source>
</evidence>
<sequence>MNIAVTKPPMSERLAAFVRREHKLLINGKWVAPQSGARFDVFNPADGRQIAQAAEAGAPEVDAAVRAARDAFETGAWARMTPVDRGKAVWRLADLIEQHADELAEIEALDCGKPVSYARQFDLTFSVELLRYMAGWSTKIMGSAIPTSLPGNWHCYTMREPVGVCGQIVPWNFPIMMAVWKLAPALAAGCTVVLKPAEQTPLGALRLGELIQEAGIPDGVVNILTGDGRVGAALVEHKGVDKIAFTGSTEVGRLIMRNAAPDLKKVSLELGGKSPAMVFPDADLDLTAAGIANGIFFNSGQCCTASSRIFAHRKIFDKLMDGLAREAEKAQIGPGLLPDTTLGPLISDEQFQKVNGYLESGVSEGAELVTGGERWGNEGYFVKPTVFANTTDSMRIMREEIFGPVVCATPFDDEDLDQLAAMANDTEYGLGASVWTRDIGTAHQLARKIKAGTVWINSHLPNDVALPFGGYKQSGFGREMGYEAIELYTQVKTVAANL</sequence>
<gene>
    <name evidence="5" type="ORF">GQA70_19650</name>
</gene>
<dbReference type="InterPro" id="IPR016161">
    <property type="entry name" value="Ald_DH/histidinol_DH"/>
</dbReference>
<dbReference type="InterPro" id="IPR016162">
    <property type="entry name" value="Ald_DH_N"/>
</dbReference>
<dbReference type="EMBL" id="CP047167">
    <property type="protein sequence ID" value="QRF68608.1"/>
    <property type="molecule type" value="Genomic_DNA"/>
</dbReference>
<dbReference type="InterPro" id="IPR029510">
    <property type="entry name" value="Ald_DH_CS_GLU"/>
</dbReference>
<dbReference type="Gene3D" id="3.40.309.10">
    <property type="entry name" value="Aldehyde Dehydrogenase, Chain A, domain 2"/>
    <property type="match status" value="1"/>
</dbReference>
<accession>A0ABX7FDY2</accession>
<keyword evidence="5" id="KW-0614">Plasmid</keyword>
<evidence type="ECO:0000313" key="5">
    <source>
        <dbReference type="EMBL" id="QRF68608.1"/>
    </source>
</evidence>
<dbReference type="PANTHER" id="PTHR11699">
    <property type="entry name" value="ALDEHYDE DEHYDROGENASE-RELATED"/>
    <property type="match status" value="1"/>
</dbReference>
<name>A0ABX7FDY2_9RHOB</name>
<dbReference type="Gene3D" id="3.40.605.10">
    <property type="entry name" value="Aldehyde Dehydrogenase, Chain A, domain 1"/>
    <property type="match status" value="1"/>
</dbReference>
<proteinExistence type="inferred from homology"/>
<comment type="similarity">
    <text evidence="3">Belongs to the aldehyde dehydrogenase family.</text>
</comment>
<keyword evidence="1 3" id="KW-0560">Oxidoreductase</keyword>
<feature type="active site" evidence="2">
    <location>
        <position position="269"/>
    </location>
</feature>
<evidence type="ECO:0000256" key="2">
    <source>
        <dbReference type="PROSITE-ProRule" id="PRU10007"/>
    </source>
</evidence>
<feature type="domain" description="Aldehyde dehydrogenase" evidence="4">
    <location>
        <begin position="30"/>
        <end position="494"/>
    </location>
</feature>
<evidence type="ECO:0000256" key="3">
    <source>
        <dbReference type="RuleBase" id="RU003345"/>
    </source>
</evidence>
<evidence type="ECO:0000256" key="1">
    <source>
        <dbReference type="ARBA" id="ARBA00023002"/>
    </source>
</evidence>
<dbReference type="SUPFAM" id="SSF53720">
    <property type="entry name" value="ALDH-like"/>
    <property type="match status" value="1"/>
</dbReference>
<geneLocation type="plasmid" evidence="5 6">
    <name>p-SCP1</name>
</geneLocation>
<protein>
    <submittedName>
        <fullName evidence="5">Aldehyde dehydrogenase family protein</fullName>
    </submittedName>
</protein>
<dbReference type="PROSITE" id="PS00070">
    <property type="entry name" value="ALDEHYDE_DEHYDR_CYS"/>
    <property type="match status" value="1"/>
</dbReference>
<dbReference type="PROSITE" id="PS00687">
    <property type="entry name" value="ALDEHYDE_DEHYDR_GLU"/>
    <property type="match status" value="1"/>
</dbReference>
<reference evidence="5 6" key="1">
    <citation type="submission" date="2019-12" db="EMBL/GenBank/DDBJ databases">
        <title>Complete Genome Sequence of a Quorum-Sensing Bacterium,Rhodobacteraceae bacterium C31, Isolated from a marine microalgae symbiotic bacteria.</title>
        <authorList>
            <person name="Zhang Y."/>
        </authorList>
    </citation>
    <scope>NUCLEOTIDE SEQUENCE [LARGE SCALE GENOMIC DNA]</scope>
    <source>
        <strain evidence="5 6">C31</strain>
        <plasmid evidence="5 6">p-SCP1</plasmid>
    </source>
</reference>
<keyword evidence="6" id="KW-1185">Reference proteome</keyword>
<dbReference type="Proteomes" id="UP000596387">
    <property type="component" value="Plasmid p-SCP1"/>
</dbReference>